<feature type="compositionally biased region" description="Low complexity" evidence="1">
    <location>
        <begin position="839"/>
        <end position="858"/>
    </location>
</feature>
<feature type="compositionally biased region" description="Polar residues" evidence="1">
    <location>
        <begin position="32"/>
        <end position="44"/>
    </location>
</feature>
<feature type="signal peptide" evidence="2">
    <location>
        <begin position="1"/>
        <end position="23"/>
    </location>
</feature>
<proteinExistence type="predicted"/>
<dbReference type="OrthoDB" id="6022640at2759"/>
<protein>
    <submittedName>
        <fullName evidence="5">KAT8 regulatory NSL complex subunit 1 isoform X1</fullName>
    </submittedName>
    <submittedName>
        <fullName evidence="6">KAT8 regulatory NSL complex subunit 1 isoform X2</fullName>
    </submittedName>
</protein>
<keyword evidence="4" id="KW-1185">Reference proteome</keyword>
<feature type="compositionally biased region" description="Polar residues" evidence="1">
    <location>
        <begin position="929"/>
        <end position="946"/>
    </location>
</feature>
<name>A0A1S3IBJ8_LINAN</name>
<gene>
    <name evidence="5 6" type="primary">LOC106162159</name>
</gene>
<feature type="region of interest" description="Disordered" evidence="1">
    <location>
        <begin position="381"/>
        <end position="409"/>
    </location>
</feature>
<feature type="chain" id="PRO_5014545825" evidence="2">
    <location>
        <begin position="24"/>
        <end position="1230"/>
    </location>
</feature>
<reference evidence="5 6" key="1">
    <citation type="journal article" date="2015" name="Nat. Commun.">
        <title>The Lingula genome provides insights into brachiopod evolution and the origin of phosphate biomineralization.</title>
        <authorList>
            <person name="Luo Y.J."/>
            <person name="Takeuchi T."/>
            <person name="Koyanagi R."/>
            <person name="Yamada L."/>
            <person name="Kanda M."/>
            <person name="Khalturina M."/>
            <person name="Fujie M."/>
            <person name="Yamasaki S.I."/>
            <person name="Endo K."/>
            <person name="Satoh N."/>
        </authorList>
    </citation>
    <scope>NUCLEOTIDE SEQUENCE</scope>
</reference>
<dbReference type="PANTHER" id="PTHR22443">
    <property type="entry name" value="NON-SPECIFIC LETHAL 1, ISOFORM M"/>
    <property type="match status" value="1"/>
</dbReference>
<feature type="compositionally biased region" description="Polar residues" evidence="1">
    <location>
        <begin position="1189"/>
        <end position="1199"/>
    </location>
</feature>
<evidence type="ECO:0000259" key="3">
    <source>
        <dbReference type="SMART" id="SM01300"/>
    </source>
</evidence>
<feature type="compositionally biased region" description="Acidic residues" evidence="1">
    <location>
        <begin position="961"/>
        <end position="971"/>
    </location>
</feature>
<feature type="compositionally biased region" description="Basic and acidic residues" evidence="1">
    <location>
        <begin position="909"/>
        <end position="923"/>
    </location>
</feature>
<dbReference type="KEGG" id="lak:106162159"/>
<feature type="region of interest" description="Disordered" evidence="1">
    <location>
        <begin position="156"/>
        <end position="248"/>
    </location>
</feature>
<dbReference type="Proteomes" id="UP000085678">
    <property type="component" value="Unplaced"/>
</dbReference>
<evidence type="ECO:0000256" key="1">
    <source>
        <dbReference type="SAM" id="MobiDB-lite"/>
    </source>
</evidence>
<dbReference type="SMART" id="SM01300">
    <property type="entry name" value="PEHE"/>
    <property type="match status" value="1"/>
</dbReference>
<feature type="region of interest" description="Disordered" evidence="1">
    <location>
        <begin position="779"/>
        <end position="801"/>
    </location>
</feature>
<dbReference type="STRING" id="7574.A0A1S3IBJ8"/>
<feature type="compositionally biased region" description="Polar residues" evidence="1">
    <location>
        <begin position="214"/>
        <end position="241"/>
    </location>
</feature>
<feature type="region of interest" description="Disordered" evidence="1">
    <location>
        <begin position="557"/>
        <end position="619"/>
    </location>
</feature>
<feature type="compositionally biased region" description="Polar residues" evidence="1">
    <location>
        <begin position="604"/>
        <end position="619"/>
    </location>
</feature>
<feature type="compositionally biased region" description="Low complexity" evidence="1">
    <location>
        <begin position="557"/>
        <end position="567"/>
    </location>
</feature>
<feature type="compositionally biased region" description="Polar residues" evidence="1">
    <location>
        <begin position="996"/>
        <end position="1045"/>
    </location>
</feature>
<dbReference type="AlphaFoldDB" id="A0A1S3IBJ8"/>
<dbReference type="GO" id="GO:0044545">
    <property type="term" value="C:NSL complex"/>
    <property type="evidence" value="ECO:0007669"/>
    <property type="project" value="TreeGrafter"/>
</dbReference>
<evidence type="ECO:0000313" key="4">
    <source>
        <dbReference type="Proteomes" id="UP000085678"/>
    </source>
</evidence>
<dbReference type="PANTHER" id="PTHR22443:SF18">
    <property type="entry name" value="NON-SPECIFIC LETHAL 1, ISOFORM M"/>
    <property type="match status" value="1"/>
</dbReference>
<feature type="region of interest" description="Disordered" evidence="1">
    <location>
        <begin position="996"/>
        <end position="1123"/>
    </location>
</feature>
<dbReference type="GeneID" id="106162159"/>
<dbReference type="Gene3D" id="6.10.250.3170">
    <property type="match status" value="1"/>
</dbReference>
<dbReference type="Pfam" id="PF15275">
    <property type="entry name" value="PEHE"/>
    <property type="match status" value="1"/>
</dbReference>
<dbReference type="RefSeq" id="XP_013394789.1">
    <property type="nucleotide sequence ID" value="XM_013539335.1"/>
</dbReference>
<dbReference type="RefSeq" id="XP_013394788.1">
    <property type="nucleotide sequence ID" value="XM_013539334.1"/>
</dbReference>
<dbReference type="InterPro" id="IPR026180">
    <property type="entry name" value="NSL1"/>
</dbReference>
<reference evidence="5 6" key="2">
    <citation type="submission" date="2025-04" db="UniProtKB">
        <authorList>
            <consortium name="RefSeq"/>
        </authorList>
    </citation>
    <scope>IDENTIFICATION</scope>
</reference>
<feature type="compositionally biased region" description="Polar residues" evidence="1">
    <location>
        <begin position="1058"/>
        <end position="1067"/>
    </location>
</feature>
<organism evidence="4 6">
    <name type="scientific">Lingula anatina</name>
    <name type="common">Brachiopod</name>
    <name type="synonym">Lingula unguis</name>
    <dbReference type="NCBI Taxonomy" id="7574"/>
    <lineage>
        <taxon>Eukaryota</taxon>
        <taxon>Metazoa</taxon>
        <taxon>Spiralia</taxon>
        <taxon>Lophotrochozoa</taxon>
        <taxon>Brachiopoda</taxon>
        <taxon>Linguliformea</taxon>
        <taxon>Lingulata</taxon>
        <taxon>Lingulida</taxon>
        <taxon>Linguloidea</taxon>
        <taxon>Lingulidae</taxon>
        <taxon>Lingula</taxon>
    </lineage>
</organism>
<dbReference type="GO" id="GO:0035035">
    <property type="term" value="F:histone acetyltransferase binding"/>
    <property type="evidence" value="ECO:0007669"/>
    <property type="project" value="TreeGrafter"/>
</dbReference>
<accession>A0A1S3IBJ8</accession>
<evidence type="ECO:0000313" key="6">
    <source>
        <dbReference type="RefSeq" id="XP_013394789.1"/>
    </source>
</evidence>
<feature type="region of interest" description="Disordered" evidence="1">
    <location>
        <begin position="1188"/>
        <end position="1214"/>
    </location>
</feature>
<keyword evidence="2" id="KW-0732">Signal</keyword>
<evidence type="ECO:0000313" key="5">
    <source>
        <dbReference type="RefSeq" id="XP_013394788.1"/>
    </source>
</evidence>
<feature type="region of interest" description="Disordered" evidence="1">
    <location>
        <begin position="839"/>
        <end position="859"/>
    </location>
</feature>
<evidence type="ECO:0000256" key="2">
    <source>
        <dbReference type="SAM" id="SignalP"/>
    </source>
</evidence>
<feature type="compositionally biased region" description="Acidic residues" evidence="1">
    <location>
        <begin position="395"/>
        <end position="404"/>
    </location>
</feature>
<feature type="domain" description="PEHE" evidence="3">
    <location>
        <begin position="901"/>
        <end position="1076"/>
    </location>
</feature>
<feature type="region of interest" description="Disordered" evidence="1">
    <location>
        <begin position="908"/>
        <end position="971"/>
    </location>
</feature>
<dbReference type="InterPro" id="IPR029332">
    <property type="entry name" value="PEHE_dom"/>
</dbReference>
<sequence length="1230" mass="133749">MSGPLPLRLWCMATMAPALTAEAATQARVKLSPSSPNGDTSSIVNGRDHIANPGDTDLLTRRSPVDQTANKPQITLASHIHKNLDTRTLNLAHQSRIIKLALGTNRNNNHHNHYLSSGLSEGKVSTNGDIAMENGDKMTHSKIIKTISVTAANGKNGLQRATNGNTKTITSVTLQNSKVPKSTNLNSDSNTQNANNVNNNAAQSSADDGSDQSVTNVAGSSRESQATTNNTGSSRPENNNDSSHRQQHLEKRATRLLKRLRRLQAQQAVTHTRQQMMGFVTTQHRNLQSIANSNRLPDPNLLPTTDLKTELLQSEDVKNLSTASLVNLVRRLQASQITLRQRLSSNNTDSRSVLTLDEELCDDIDRTAGNLSMNLRHAESAIDSDATESSSGGESCDEMDWEECEPTKHQLPLHRRGEWKWAAERSSIASRWTWLQAQVSDLEYRIRQQNDIYRQIRAAKGQVVLGETPQPEDLMVRYRPSRTGGKKLSPIEAKIADIEKRNEMSPCNLSTLLNNIDKQSSKLTQSLGNCYSPIQASPLAATTAATATSSTAAAGAAPSVSSSVSSGKHSPAKPNGVLSPCGAQPASSSETETDSSGKKVKAGDSSTPQGLATHSPVGSPNLDATCQAARCRPVKSYRKRKLLRTFGVHHLNRKAARLSTVTCHCYPPTTSCSLCGGRYNNVQSIDQYTMPVPERVALLDHSYHAVLSFSHDTPLTAHFDTLLKSGDWQSKPSNRTLKAVPTEKRKLKLTKETGGRHGKRLSKSATAALLHSNLRHKFVDNKKLSRGRSGSLPSTPRSKLEDGRLCRTEIKRRKAASLAIAALKKQRALSLPNRFKTLTPSPTPLDTSSSISQSCPSSTLKEMKDALRKRRGESAFDINNIVIPYSMAASTRVEKLKYKEILTPSWRDLTQENKEEDEGKTSDEPPQLPETSTAKESNDESTQGKMEQTEEAEKTSFSIGGEEEEIEDLSDDTFAVRHMKCEVAEKKRFLSFVPTNKRTGSSLNRSLSRPDSMTSLHRTESGTTTPDPISPETSMNDSLFGSMNISSPAVAPATPSPLTLSGTSVGGSTEKEYRPASFSGKLLGEDGGIVPRRSGSFSRKERLSALSTGSDCQDRSATASPVEEGPVVMPWQLRQFPLSESEYDSMIAEHEAVKLEKHVSSTSGLALRARNVSLDGAPGEDLVDPMLADTSSPMETSPVGSVIGDDPTDPEWTVAPKLQKPGIVLKLSKR</sequence>
<feature type="region of interest" description="Disordered" evidence="1">
    <location>
        <begin position="29"/>
        <end position="62"/>
    </location>
</feature>
<feature type="compositionally biased region" description="Low complexity" evidence="1">
    <location>
        <begin position="1046"/>
        <end position="1057"/>
    </location>
</feature>
<feature type="compositionally biased region" description="Polar residues" evidence="1">
    <location>
        <begin position="1105"/>
        <end position="1119"/>
    </location>
</feature>
<feature type="compositionally biased region" description="Low complexity" evidence="1">
    <location>
        <begin position="184"/>
        <end position="213"/>
    </location>
</feature>
<feature type="compositionally biased region" description="Polar residues" evidence="1">
    <location>
        <begin position="159"/>
        <end position="183"/>
    </location>
</feature>